<dbReference type="AlphaFoldDB" id="A0A7R9FBE6"/>
<evidence type="ECO:0000256" key="1">
    <source>
        <dbReference type="SAM" id="SignalP"/>
    </source>
</evidence>
<dbReference type="InterPro" id="IPR052958">
    <property type="entry name" value="IFN-induced_PKR_regulator"/>
</dbReference>
<evidence type="ECO:0000313" key="2">
    <source>
        <dbReference type="EMBL" id="CAD7450040.1"/>
    </source>
</evidence>
<accession>A0A7R9FBE6</accession>
<dbReference type="PANTHER" id="PTHR46289:SF17">
    <property type="entry name" value="HAT C-TERMINAL DIMERISATION DOMAIN-CONTAINING PROTEIN"/>
    <property type="match status" value="1"/>
</dbReference>
<name>A0A7R9FBE6_9NEOP</name>
<gene>
    <name evidence="2" type="ORF">TBIB3V08_LOCUS12311</name>
</gene>
<feature type="chain" id="PRO_5031528518" evidence="1">
    <location>
        <begin position="27"/>
        <end position="269"/>
    </location>
</feature>
<dbReference type="PANTHER" id="PTHR46289">
    <property type="entry name" value="52 KDA REPRESSOR OF THE INHIBITOR OF THE PROTEIN KINASE-LIKE PROTEIN-RELATED"/>
    <property type="match status" value="1"/>
</dbReference>
<feature type="signal peptide" evidence="1">
    <location>
        <begin position="1"/>
        <end position="26"/>
    </location>
</feature>
<protein>
    <submittedName>
        <fullName evidence="2">Uncharacterized protein</fullName>
    </submittedName>
</protein>
<reference evidence="2" key="1">
    <citation type="submission" date="2020-11" db="EMBL/GenBank/DDBJ databases">
        <authorList>
            <person name="Tran Van P."/>
        </authorList>
    </citation>
    <scope>NUCLEOTIDE SEQUENCE</scope>
</reference>
<keyword evidence="1" id="KW-0732">Signal</keyword>
<sequence>MNPSILYMNCFSHCLALALVSPCSQHKEIPLKFDLSGVVQLIYSYIEGSPRLQALYEYIVKTTNSKLRTLTSLSETRWACRSEAVFVVHDRFNCIFKANEETIEDTSDSKARAKLKGILLQIKSFNFIVSLEIMHTILQQVVKTSKTLQSPDIDLCQAIDEVLSLAIYLVELINDGAQFDVIYSRAKDACDQLGNKVNMCQWTLFCWQSGPQKSISIENSAAVGSYFENIWPYVGMNPGTLGKTVALQQKYPMPGGISHAAPQTGRVTP</sequence>
<proteinExistence type="predicted"/>
<organism evidence="2">
    <name type="scientific">Timema bartmani</name>
    <dbReference type="NCBI Taxonomy" id="61472"/>
    <lineage>
        <taxon>Eukaryota</taxon>
        <taxon>Metazoa</taxon>
        <taxon>Ecdysozoa</taxon>
        <taxon>Arthropoda</taxon>
        <taxon>Hexapoda</taxon>
        <taxon>Insecta</taxon>
        <taxon>Pterygota</taxon>
        <taxon>Neoptera</taxon>
        <taxon>Polyneoptera</taxon>
        <taxon>Phasmatodea</taxon>
        <taxon>Timematodea</taxon>
        <taxon>Timematoidea</taxon>
        <taxon>Timematidae</taxon>
        <taxon>Timema</taxon>
    </lineage>
</organism>
<dbReference type="EMBL" id="OD573343">
    <property type="protein sequence ID" value="CAD7450040.1"/>
    <property type="molecule type" value="Genomic_DNA"/>
</dbReference>